<feature type="region of interest" description="Disordered" evidence="1">
    <location>
        <begin position="95"/>
        <end position="150"/>
    </location>
</feature>
<keyword evidence="3" id="KW-1185">Reference proteome</keyword>
<feature type="compositionally biased region" description="Basic residues" evidence="1">
    <location>
        <begin position="400"/>
        <end position="412"/>
    </location>
</feature>
<dbReference type="RefSeq" id="XP_025344854.1">
    <property type="nucleotide sequence ID" value="XM_025495189.1"/>
</dbReference>
<sequence length="565" mass="63357">MEVPNERPFFQSGDNLLWLRVWLRMQHFKRSGKLHSSRPVLSAGGSLLNHDKKKLNPPGQSGRYMLYWPDVKPGKKPKNGRSLRADLGIAETSRLRRRDEAAAANRARDRGDGGATAVDEDHPRASTPLTNGRRGRECSQASLDSRTPDLQAYECSRSDTADAEALSAEARMSDAPPMAVPAPEAATFKARTPYFARAQSTRLCKLRYEHLPEQEKARKSLYKPRDHSKTNPYRHFSPKQYAAALRASREKIVNDVEALSRKPDAELSAEKINDELWTLMREVAMIYPPMPYDKIKWAEDVSMDCDAFTVDPSFLCALQRLDTRLQLIAHNLGYEYEHQWPAKVCVCRVETLMLINICQVQDAAYEVMNYEADDAWLRPQTDDEKEREAAAAAVTGGTRSKSKSRKRKRRGARDRGECEEFLSECPDEEDQAWGDDDFAWHDAEAEGQAEVTTPSDPSIEIQRGGESGLWNEGASLISATWQNSGGGGGQRYFDLGTRTSMRTDGRRRPRLSAISVEVDEVSGDDGRGEVQVSDAQHAALFLQGQLWRHVCHGAVSTRDLTDGSE</sequence>
<dbReference type="EMBL" id="KZ819342">
    <property type="protein sequence ID" value="PWN17694.1"/>
    <property type="molecule type" value="Genomic_DNA"/>
</dbReference>
<feature type="compositionally biased region" description="Basic and acidic residues" evidence="1">
    <location>
        <begin position="95"/>
        <end position="112"/>
    </location>
</feature>
<evidence type="ECO:0000313" key="3">
    <source>
        <dbReference type="Proteomes" id="UP000245942"/>
    </source>
</evidence>
<evidence type="ECO:0000313" key="2">
    <source>
        <dbReference type="EMBL" id="PWN17694.1"/>
    </source>
</evidence>
<evidence type="ECO:0000256" key="1">
    <source>
        <dbReference type="SAM" id="MobiDB-lite"/>
    </source>
</evidence>
<dbReference type="Proteomes" id="UP000245942">
    <property type="component" value="Unassembled WGS sequence"/>
</dbReference>
<dbReference type="GeneID" id="37016923"/>
<feature type="region of interest" description="Disordered" evidence="1">
    <location>
        <begin position="391"/>
        <end position="413"/>
    </location>
</feature>
<reference evidence="2 3" key="1">
    <citation type="journal article" date="2018" name="Mol. Biol. Evol.">
        <title>Broad Genomic Sampling Reveals a Smut Pathogenic Ancestry of the Fungal Clade Ustilaginomycotina.</title>
        <authorList>
            <person name="Kijpornyongpan T."/>
            <person name="Mondo S.J."/>
            <person name="Barry K."/>
            <person name="Sandor L."/>
            <person name="Lee J."/>
            <person name="Lipzen A."/>
            <person name="Pangilinan J."/>
            <person name="LaButti K."/>
            <person name="Hainaut M."/>
            <person name="Henrissat B."/>
            <person name="Grigoriev I.V."/>
            <person name="Spatafora J.W."/>
            <person name="Aime M.C."/>
        </authorList>
    </citation>
    <scope>NUCLEOTIDE SEQUENCE [LARGE SCALE GENOMIC DNA]</scope>
    <source>
        <strain evidence="2 3">MCA 4718</strain>
    </source>
</reference>
<protein>
    <submittedName>
        <fullName evidence="2">Uncharacterized protein</fullName>
    </submittedName>
</protein>
<name>A0A316TY82_9BASI</name>
<gene>
    <name evidence="2" type="ORF">BCV69DRAFT_315296</name>
</gene>
<accession>A0A316TY82</accession>
<proteinExistence type="predicted"/>
<organism evidence="2 3">
    <name type="scientific">Pseudomicrostroma glucosiphilum</name>
    <dbReference type="NCBI Taxonomy" id="1684307"/>
    <lineage>
        <taxon>Eukaryota</taxon>
        <taxon>Fungi</taxon>
        <taxon>Dikarya</taxon>
        <taxon>Basidiomycota</taxon>
        <taxon>Ustilaginomycotina</taxon>
        <taxon>Exobasidiomycetes</taxon>
        <taxon>Microstromatales</taxon>
        <taxon>Microstromatales incertae sedis</taxon>
        <taxon>Pseudomicrostroma</taxon>
    </lineage>
</organism>
<dbReference type="AlphaFoldDB" id="A0A316TY82"/>